<keyword evidence="1" id="KW-0472">Membrane</keyword>
<feature type="transmembrane region" description="Helical" evidence="1">
    <location>
        <begin position="12"/>
        <end position="30"/>
    </location>
</feature>
<gene>
    <name evidence="2" type="ORF">SAMN05216234_13916</name>
</gene>
<protein>
    <submittedName>
        <fullName evidence="2">Uncharacterized protein</fullName>
    </submittedName>
</protein>
<organism evidence="2 3">
    <name type="scientific">Hydrogenimonas thermophila</name>
    <dbReference type="NCBI Taxonomy" id="223786"/>
    <lineage>
        <taxon>Bacteria</taxon>
        <taxon>Pseudomonadati</taxon>
        <taxon>Campylobacterota</taxon>
        <taxon>Epsilonproteobacteria</taxon>
        <taxon>Campylobacterales</taxon>
        <taxon>Hydrogenimonadaceae</taxon>
        <taxon>Hydrogenimonas</taxon>
    </lineage>
</organism>
<keyword evidence="1" id="KW-0812">Transmembrane</keyword>
<keyword evidence="3" id="KW-1185">Reference proteome</keyword>
<dbReference type="RefSeq" id="WP_092913626.1">
    <property type="nucleotide sequence ID" value="NZ_FOXB01000039.1"/>
</dbReference>
<accession>A0A1I5T1R1</accession>
<dbReference type="STRING" id="223786.SAMN05216234_13916"/>
<evidence type="ECO:0000313" key="3">
    <source>
        <dbReference type="Proteomes" id="UP000199227"/>
    </source>
</evidence>
<keyword evidence="1" id="KW-1133">Transmembrane helix</keyword>
<name>A0A1I5T1R1_9BACT</name>
<reference evidence="2 3" key="1">
    <citation type="submission" date="2016-10" db="EMBL/GenBank/DDBJ databases">
        <authorList>
            <person name="de Groot N.N."/>
        </authorList>
    </citation>
    <scope>NUCLEOTIDE SEQUENCE [LARGE SCALE GENOMIC DNA]</scope>
    <source>
        <strain evidence="2 3">EP1-55-1</strain>
    </source>
</reference>
<dbReference type="AlphaFoldDB" id="A0A1I5T1R1"/>
<sequence>MKKDALKELGKLFYDIGKIIFAVAVIAPFIKGGSFSYEMMGVSLGVWYIGTELINLGGEK</sequence>
<dbReference type="OrthoDB" id="9930880at2"/>
<dbReference type="Proteomes" id="UP000199227">
    <property type="component" value="Unassembled WGS sequence"/>
</dbReference>
<evidence type="ECO:0000256" key="1">
    <source>
        <dbReference type="SAM" id="Phobius"/>
    </source>
</evidence>
<evidence type="ECO:0000313" key="2">
    <source>
        <dbReference type="EMBL" id="SFP76781.1"/>
    </source>
</evidence>
<proteinExistence type="predicted"/>
<dbReference type="EMBL" id="FOXB01000039">
    <property type="protein sequence ID" value="SFP76781.1"/>
    <property type="molecule type" value="Genomic_DNA"/>
</dbReference>